<accession>A0A6A6ABQ6</accession>
<reference evidence="1" key="1">
    <citation type="journal article" date="2020" name="Stud. Mycol.">
        <title>101 Dothideomycetes genomes: a test case for predicting lifestyles and emergence of pathogens.</title>
        <authorList>
            <person name="Haridas S."/>
            <person name="Albert R."/>
            <person name="Binder M."/>
            <person name="Bloem J."/>
            <person name="Labutti K."/>
            <person name="Salamov A."/>
            <person name="Andreopoulos B."/>
            <person name="Baker S."/>
            <person name="Barry K."/>
            <person name="Bills G."/>
            <person name="Bluhm B."/>
            <person name="Cannon C."/>
            <person name="Castanera R."/>
            <person name="Culley D."/>
            <person name="Daum C."/>
            <person name="Ezra D."/>
            <person name="Gonzalez J."/>
            <person name="Henrissat B."/>
            <person name="Kuo A."/>
            <person name="Liang C."/>
            <person name="Lipzen A."/>
            <person name="Lutzoni F."/>
            <person name="Magnuson J."/>
            <person name="Mondo S."/>
            <person name="Nolan M."/>
            <person name="Ohm R."/>
            <person name="Pangilinan J."/>
            <person name="Park H.-J."/>
            <person name="Ramirez L."/>
            <person name="Alfaro M."/>
            <person name="Sun H."/>
            <person name="Tritt A."/>
            <person name="Yoshinaga Y."/>
            <person name="Zwiers L.-H."/>
            <person name="Turgeon B."/>
            <person name="Goodwin S."/>
            <person name="Spatafora J."/>
            <person name="Crous P."/>
            <person name="Grigoriev I."/>
        </authorList>
    </citation>
    <scope>NUCLEOTIDE SEQUENCE</scope>
    <source>
        <strain evidence="1">CBS 119687</strain>
    </source>
</reference>
<evidence type="ECO:0000313" key="2">
    <source>
        <dbReference type="Proteomes" id="UP000799771"/>
    </source>
</evidence>
<name>A0A6A6ABQ6_9PLEO</name>
<protein>
    <submittedName>
        <fullName evidence="1">Uncharacterized protein</fullName>
    </submittedName>
</protein>
<dbReference type="AlphaFoldDB" id="A0A6A6ABQ6"/>
<dbReference type="GeneID" id="54411040"/>
<dbReference type="RefSeq" id="XP_033522530.1">
    <property type="nucleotide sequence ID" value="XM_033670608.1"/>
</dbReference>
<proteinExistence type="predicted"/>
<gene>
    <name evidence="1" type="ORF">P153DRAFT_387099</name>
</gene>
<dbReference type="EMBL" id="ML977509">
    <property type="protein sequence ID" value="KAF2128141.1"/>
    <property type="molecule type" value="Genomic_DNA"/>
</dbReference>
<evidence type="ECO:0000313" key="1">
    <source>
        <dbReference type="EMBL" id="KAF2128141.1"/>
    </source>
</evidence>
<organism evidence="1 2">
    <name type="scientific">Dothidotthia symphoricarpi CBS 119687</name>
    <dbReference type="NCBI Taxonomy" id="1392245"/>
    <lineage>
        <taxon>Eukaryota</taxon>
        <taxon>Fungi</taxon>
        <taxon>Dikarya</taxon>
        <taxon>Ascomycota</taxon>
        <taxon>Pezizomycotina</taxon>
        <taxon>Dothideomycetes</taxon>
        <taxon>Pleosporomycetidae</taxon>
        <taxon>Pleosporales</taxon>
        <taxon>Dothidotthiaceae</taxon>
        <taxon>Dothidotthia</taxon>
    </lineage>
</organism>
<sequence length="324" mass="37222">MYDILSPWLSAIYSIRSRFLLVGGGTQFDFWGQYPHHKPLVSTRTSMLTLMLPAREVSTGGFRRLKLSQVVITQRVARARTHANSILNLALRSATKSMGQRIISLSLELSRNIAFLQTCCQIYRETSGVQCGWNTFRLAVLDDGMALQKLGPVKLHNLFDMPHHILRHIFVEIFRSHRVTYNLNSVATIGFESNVLRLYRLIKDVIQTDMVLRNCPLRLLLKPRFRGTNFSELKKLRNFRRNPPTIVGQSYTKSTSLLPDVMISLLGFVQQKTRLPKFTPVEFQLRNTENVERLEVDFTATTLGEIVERSFLFLSDVYLDIAES</sequence>
<dbReference type="Proteomes" id="UP000799771">
    <property type="component" value="Unassembled WGS sequence"/>
</dbReference>
<keyword evidence="2" id="KW-1185">Reference proteome</keyword>